<evidence type="ECO:0000256" key="1">
    <source>
        <dbReference type="SAM" id="Phobius"/>
    </source>
</evidence>
<feature type="transmembrane region" description="Helical" evidence="1">
    <location>
        <begin position="12"/>
        <end position="32"/>
    </location>
</feature>
<proteinExistence type="predicted"/>
<comment type="caution">
    <text evidence="2">The sequence shown here is derived from an EMBL/GenBank/DDBJ whole genome shotgun (WGS) entry which is preliminary data.</text>
</comment>
<keyword evidence="1" id="KW-0472">Membrane</keyword>
<name>A0A540R4F1_9CORY</name>
<dbReference type="GeneID" id="79851478"/>
<dbReference type="RefSeq" id="WP_066489119.1">
    <property type="nucleotide sequence ID" value="NZ_JADPQA010000001.1"/>
</dbReference>
<sequence>MSKRLAGILRTLFIILGLLLIALGVWPILLHFDVGPIVELTRWVDHGIWAALPTHAWWPWALGAAAILCTILAFWIIVATFKVHRINKVSSEASNDDGSIALQMNPIIGGIASSMENAEGVEKVERRVAWDRGHQQATFAIQAKPETPFADLVALAEQTERDFRAAFPDSELETVYKLHYSRITA</sequence>
<keyword evidence="1" id="KW-0812">Transmembrane</keyword>
<evidence type="ECO:0000313" key="2">
    <source>
        <dbReference type="EMBL" id="TQE42619.1"/>
    </source>
</evidence>
<dbReference type="Proteomes" id="UP000318080">
    <property type="component" value="Unassembled WGS sequence"/>
</dbReference>
<organism evidence="2 3">
    <name type="scientific">Corynebacterium phoceense</name>
    <dbReference type="NCBI Taxonomy" id="1686286"/>
    <lineage>
        <taxon>Bacteria</taxon>
        <taxon>Bacillati</taxon>
        <taxon>Actinomycetota</taxon>
        <taxon>Actinomycetes</taxon>
        <taxon>Mycobacteriales</taxon>
        <taxon>Corynebacteriaceae</taxon>
        <taxon>Corynebacterium</taxon>
    </lineage>
</organism>
<dbReference type="STRING" id="1686286.GCA_900092335_00098"/>
<dbReference type="EMBL" id="VHIR01000022">
    <property type="protein sequence ID" value="TQE42619.1"/>
    <property type="molecule type" value="Genomic_DNA"/>
</dbReference>
<gene>
    <name evidence="2" type="ORF">EJK80_11780</name>
</gene>
<keyword evidence="1" id="KW-1133">Transmembrane helix</keyword>
<dbReference type="AlphaFoldDB" id="A0A540R4F1"/>
<protein>
    <submittedName>
        <fullName evidence="2">Alkaline shock response membrane anchor protein AmaP</fullName>
    </submittedName>
</protein>
<accession>A0A540R4F1</accession>
<reference evidence="2 3" key="1">
    <citation type="submission" date="2019-06" db="EMBL/GenBank/DDBJ databases">
        <title>Draft genome of C. phoceense Strain 272.</title>
        <authorList>
            <person name="Pacheco L.G.C."/>
            <person name="Barberis C.M."/>
            <person name="Almuzara M.N."/>
            <person name="Traglia G.M."/>
            <person name="Santos C.S."/>
            <person name="Rocha D.J.P.G."/>
            <person name="Aguiar E.R.G.R."/>
            <person name="Vay C.A."/>
        </authorList>
    </citation>
    <scope>NUCLEOTIDE SEQUENCE [LARGE SCALE GENOMIC DNA]</scope>
    <source>
        <strain evidence="2 3">272</strain>
    </source>
</reference>
<evidence type="ECO:0000313" key="3">
    <source>
        <dbReference type="Proteomes" id="UP000318080"/>
    </source>
</evidence>
<keyword evidence="3" id="KW-1185">Reference proteome</keyword>
<feature type="transmembrane region" description="Helical" evidence="1">
    <location>
        <begin position="57"/>
        <end position="81"/>
    </location>
</feature>